<accession>A0AAV4I042</accession>
<sequence length="388" mass="43639">MYKTISRLLRMGVPRLTCNSLTRTATVAVPQAQTRCMSTSEVDKPNFPGSKSKFVSQPYFLDPDDMEGIPVYRAMSQDGVFIDESQDPKFDENTIIKMYKDMTLLNTMDRVLYDSQRQGRISFYMTNYGEEGTHIGSAAALDPKDLVFGQYREVGVLMWRGFPLIQFIHQCYGNCKDLGKGRQMPVHYGSKNLHFVTISSTLATQMPQASGAAYAYKRKKNGLCVVCYFGEGAASEGDAHAAFNFAAVLDAPVIFFCRNNGYAISTPTKDQYRGDGIAARAAGYGIPSIRVDGNDVFAVYNATKHARELCVSQSRPVVIEAMTYRIGHHSTSDDSSAYRSVDEVSYYDQSDNPITRFRHYMTKRGVWNEDKEKQWKLDSRKMVMKAFA</sequence>
<protein>
    <recommendedName>
        <fullName evidence="9">2-oxoisovalerate dehydrogenase subunit alpha</fullName>
        <ecNumber evidence="9">1.2.4.4</ecNumber>
    </recommendedName>
    <alternativeName>
        <fullName evidence="9">Branched-chain alpha-keto acid dehydrogenase E1 component alpha chain</fullName>
    </alternativeName>
</protein>
<dbReference type="FunFam" id="3.40.50.970:FF:000015">
    <property type="entry name" value="2-oxoisovalerate dehydrogenase subunit alpha"/>
    <property type="match status" value="1"/>
</dbReference>
<keyword evidence="5" id="KW-0809">Transit peptide</keyword>
<proteinExistence type="inferred from homology"/>
<evidence type="ECO:0000313" key="12">
    <source>
        <dbReference type="Proteomes" id="UP000762676"/>
    </source>
</evidence>
<dbReference type="Gene3D" id="3.40.50.970">
    <property type="match status" value="1"/>
</dbReference>
<comment type="cofactor">
    <cofactor evidence="1 9">
        <name>thiamine diphosphate</name>
        <dbReference type="ChEBI" id="CHEBI:58937"/>
    </cofactor>
</comment>
<dbReference type="Proteomes" id="UP000762676">
    <property type="component" value="Unassembled WGS sequence"/>
</dbReference>
<evidence type="ECO:0000256" key="1">
    <source>
        <dbReference type="ARBA" id="ARBA00001964"/>
    </source>
</evidence>
<dbReference type="EMBL" id="BMAT01002262">
    <property type="protein sequence ID" value="GFS03250.1"/>
    <property type="molecule type" value="Genomic_DNA"/>
</dbReference>
<dbReference type="GO" id="GO:0046872">
    <property type="term" value="F:metal ion binding"/>
    <property type="evidence" value="ECO:0007669"/>
    <property type="project" value="UniProtKB-KW"/>
</dbReference>
<dbReference type="InterPro" id="IPR001017">
    <property type="entry name" value="DH_E1"/>
</dbReference>
<feature type="domain" description="Dehydrogenase E1 component" evidence="10">
    <location>
        <begin position="100"/>
        <end position="387"/>
    </location>
</feature>
<dbReference type="GO" id="GO:0003863">
    <property type="term" value="F:branched-chain 2-oxo acid dehydrogenase activity"/>
    <property type="evidence" value="ECO:0007669"/>
    <property type="project" value="UniProtKB-EC"/>
</dbReference>
<reference evidence="11 12" key="1">
    <citation type="journal article" date="2021" name="Elife">
        <title>Chloroplast acquisition without the gene transfer in kleptoplastic sea slugs, Plakobranchus ocellatus.</title>
        <authorList>
            <person name="Maeda T."/>
            <person name="Takahashi S."/>
            <person name="Yoshida T."/>
            <person name="Shimamura S."/>
            <person name="Takaki Y."/>
            <person name="Nagai Y."/>
            <person name="Toyoda A."/>
            <person name="Suzuki Y."/>
            <person name="Arimoto A."/>
            <person name="Ishii H."/>
            <person name="Satoh N."/>
            <person name="Nishiyama T."/>
            <person name="Hasebe M."/>
            <person name="Maruyama T."/>
            <person name="Minagawa J."/>
            <person name="Obokata J."/>
            <person name="Shigenobu S."/>
        </authorList>
    </citation>
    <scope>NUCLEOTIDE SEQUENCE [LARGE SCALE GENOMIC DNA]</scope>
</reference>
<evidence type="ECO:0000256" key="3">
    <source>
        <dbReference type="ARBA" id="ARBA00008646"/>
    </source>
</evidence>
<keyword evidence="6" id="KW-0630">Potassium</keyword>
<comment type="catalytic activity">
    <reaction evidence="9">
        <text>N(6)-[(R)-lipoyl]-L-lysyl-[protein] + 3-methyl-2-oxobutanoate + H(+) = N(6)-[(R)-S(8)-2-methylpropanoyldihydrolipoyl]-L-lysyl-[protein] + CO2</text>
        <dbReference type="Rhea" id="RHEA:13457"/>
        <dbReference type="Rhea" id="RHEA-COMP:10474"/>
        <dbReference type="Rhea" id="RHEA-COMP:10497"/>
        <dbReference type="ChEBI" id="CHEBI:11851"/>
        <dbReference type="ChEBI" id="CHEBI:15378"/>
        <dbReference type="ChEBI" id="CHEBI:16526"/>
        <dbReference type="ChEBI" id="CHEBI:83099"/>
        <dbReference type="ChEBI" id="CHEBI:83142"/>
        <dbReference type="EC" id="1.2.4.4"/>
    </reaction>
</comment>
<keyword evidence="12" id="KW-1185">Reference proteome</keyword>
<evidence type="ECO:0000313" key="11">
    <source>
        <dbReference type="EMBL" id="GFS03250.1"/>
    </source>
</evidence>
<dbReference type="GO" id="GO:0005759">
    <property type="term" value="C:mitochondrial matrix"/>
    <property type="evidence" value="ECO:0007669"/>
    <property type="project" value="UniProtKB-SubCell"/>
</dbReference>
<dbReference type="InterPro" id="IPR029061">
    <property type="entry name" value="THDP-binding"/>
</dbReference>
<comment type="caution">
    <text evidence="11">The sequence shown here is derived from an EMBL/GenBank/DDBJ whole genome shotgun (WGS) entry which is preliminary data.</text>
</comment>
<dbReference type="PANTHER" id="PTHR43380:SF1">
    <property type="entry name" value="2-OXOISOVALERATE DEHYDROGENASE SUBUNIT ALPHA, MITOCHONDRIAL"/>
    <property type="match status" value="1"/>
</dbReference>
<dbReference type="PANTHER" id="PTHR43380">
    <property type="entry name" value="2-OXOISOVALERATE DEHYDROGENASE SUBUNIT ALPHA, MITOCHONDRIAL"/>
    <property type="match status" value="1"/>
</dbReference>
<comment type="similarity">
    <text evidence="3 9">Belongs to the BCKDHA family.</text>
</comment>
<dbReference type="CDD" id="cd02000">
    <property type="entry name" value="TPP_E1_PDC_ADC_BCADC"/>
    <property type="match status" value="1"/>
</dbReference>
<dbReference type="SUPFAM" id="SSF52518">
    <property type="entry name" value="Thiamin diphosphate-binding fold (THDP-binding)"/>
    <property type="match status" value="1"/>
</dbReference>
<evidence type="ECO:0000259" key="10">
    <source>
        <dbReference type="Pfam" id="PF00676"/>
    </source>
</evidence>
<evidence type="ECO:0000256" key="4">
    <source>
        <dbReference type="ARBA" id="ARBA00022723"/>
    </source>
</evidence>
<dbReference type="EC" id="1.2.4.4" evidence="9"/>
<keyword evidence="7 9" id="KW-0560">Oxidoreductase</keyword>
<evidence type="ECO:0000256" key="8">
    <source>
        <dbReference type="ARBA" id="ARBA00023128"/>
    </source>
</evidence>
<evidence type="ECO:0000256" key="2">
    <source>
        <dbReference type="ARBA" id="ARBA00004305"/>
    </source>
</evidence>
<evidence type="ECO:0000256" key="6">
    <source>
        <dbReference type="ARBA" id="ARBA00022958"/>
    </source>
</evidence>
<comment type="function">
    <text evidence="9">The branched-chain alpha-keto dehydrogenase complex catalyzes the overall conversion of alpha-keto acids to acyl-CoA and CO(2). It contains multiple copies of three enzymatic components: branched-chain alpha-keto acid decarboxylase (E1), lipoamide acyltransferase (E2) and lipoamide dehydrogenase (E3).</text>
</comment>
<dbReference type="AlphaFoldDB" id="A0AAV4I042"/>
<dbReference type="InterPro" id="IPR050771">
    <property type="entry name" value="Alpha-ketoacid_DH_E1_comp"/>
</dbReference>
<name>A0AAV4I042_9GAST</name>
<evidence type="ECO:0000256" key="7">
    <source>
        <dbReference type="ARBA" id="ARBA00023002"/>
    </source>
</evidence>
<keyword evidence="9" id="KW-0786">Thiamine pyrophosphate</keyword>
<dbReference type="Pfam" id="PF00676">
    <property type="entry name" value="E1_dh"/>
    <property type="match status" value="1"/>
</dbReference>
<evidence type="ECO:0000256" key="9">
    <source>
        <dbReference type="RuleBase" id="RU365014"/>
    </source>
</evidence>
<organism evidence="11 12">
    <name type="scientific">Elysia marginata</name>
    <dbReference type="NCBI Taxonomy" id="1093978"/>
    <lineage>
        <taxon>Eukaryota</taxon>
        <taxon>Metazoa</taxon>
        <taxon>Spiralia</taxon>
        <taxon>Lophotrochozoa</taxon>
        <taxon>Mollusca</taxon>
        <taxon>Gastropoda</taxon>
        <taxon>Heterobranchia</taxon>
        <taxon>Euthyneura</taxon>
        <taxon>Panpulmonata</taxon>
        <taxon>Sacoglossa</taxon>
        <taxon>Placobranchoidea</taxon>
        <taxon>Plakobranchidae</taxon>
        <taxon>Elysia</taxon>
    </lineage>
</organism>
<comment type="subcellular location">
    <subcellularLocation>
        <location evidence="2">Mitochondrion matrix</location>
    </subcellularLocation>
</comment>
<keyword evidence="8" id="KW-0496">Mitochondrion</keyword>
<evidence type="ECO:0000256" key="5">
    <source>
        <dbReference type="ARBA" id="ARBA00022946"/>
    </source>
</evidence>
<dbReference type="GO" id="GO:0009083">
    <property type="term" value="P:branched-chain amino acid catabolic process"/>
    <property type="evidence" value="ECO:0007669"/>
    <property type="project" value="TreeGrafter"/>
</dbReference>
<keyword evidence="4" id="KW-0479">Metal-binding</keyword>
<gene>
    <name evidence="11" type="ORF">ElyMa_001145100</name>
</gene>